<keyword evidence="5" id="KW-0560">Oxidoreductase</keyword>
<evidence type="ECO:0000313" key="10">
    <source>
        <dbReference type="EMBL" id="KAF9888845.1"/>
    </source>
</evidence>
<dbReference type="GO" id="GO:0005524">
    <property type="term" value="F:ATP binding"/>
    <property type="evidence" value="ECO:0007669"/>
    <property type="project" value="InterPro"/>
</dbReference>
<dbReference type="Proteomes" id="UP001194746">
    <property type="component" value="Unassembled WGS sequence"/>
</dbReference>
<dbReference type="EMBL" id="VCAU01000042">
    <property type="protein sequence ID" value="KAF9888845.1"/>
    <property type="molecule type" value="Genomic_DNA"/>
</dbReference>
<feature type="binding site" description="axial binding residue" evidence="8">
    <location>
        <position position="454"/>
    </location>
    <ligand>
        <name>heme</name>
        <dbReference type="ChEBI" id="CHEBI:30413"/>
    </ligand>
    <ligandPart>
        <name>Fe</name>
        <dbReference type="ChEBI" id="CHEBI:18248"/>
    </ligandPart>
</feature>
<dbReference type="Gene3D" id="3.40.50.300">
    <property type="entry name" value="P-loop containing nucleotide triphosphate hydrolases"/>
    <property type="match status" value="1"/>
</dbReference>
<evidence type="ECO:0000256" key="2">
    <source>
        <dbReference type="ARBA" id="ARBA00010617"/>
    </source>
</evidence>
<dbReference type="PANTHER" id="PTHR24287">
    <property type="entry name" value="P450, PUTATIVE (EUROFUNG)-RELATED"/>
    <property type="match status" value="1"/>
</dbReference>
<dbReference type="GO" id="GO:0005506">
    <property type="term" value="F:iron ion binding"/>
    <property type="evidence" value="ECO:0007669"/>
    <property type="project" value="InterPro"/>
</dbReference>
<dbReference type="InterPro" id="IPR002974">
    <property type="entry name" value="Cyt_P450_E_CYP52_ascomycetes"/>
</dbReference>
<dbReference type="InterPro" id="IPR003959">
    <property type="entry name" value="ATPase_AAA_core"/>
</dbReference>
<name>A0AAD4CLQ6_ASPNN</name>
<dbReference type="PRINTS" id="PR01239">
    <property type="entry name" value="EP450IICYP52"/>
</dbReference>
<evidence type="ECO:0000256" key="6">
    <source>
        <dbReference type="ARBA" id="ARBA00023004"/>
    </source>
</evidence>
<evidence type="ECO:0000256" key="4">
    <source>
        <dbReference type="ARBA" id="ARBA00022723"/>
    </source>
</evidence>
<dbReference type="InterPro" id="IPR036396">
    <property type="entry name" value="Cyt_P450_sf"/>
</dbReference>
<dbReference type="PROSITE" id="PS00086">
    <property type="entry name" value="CYTOCHROME_P450"/>
    <property type="match status" value="1"/>
</dbReference>
<evidence type="ECO:0000256" key="3">
    <source>
        <dbReference type="ARBA" id="ARBA00022617"/>
    </source>
</evidence>
<gene>
    <name evidence="10" type="ORF">FE257_008214</name>
</gene>
<organism evidence="10 11">
    <name type="scientific">Aspergillus nanangensis</name>
    <dbReference type="NCBI Taxonomy" id="2582783"/>
    <lineage>
        <taxon>Eukaryota</taxon>
        <taxon>Fungi</taxon>
        <taxon>Dikarya</taxon>
        <taxon>Ascomycota</taxon>
        <taxon>Pezizomycotina</taxon>
        <taxon>Eurotiomycetes</taxon>
        <taxon>Eurotiomycetidae</taxon>
        <taxon>Eurotiales</taxon>
        <taxon>Aspergillaceae</taxon>
        <taxon>Aspergillus</taxon>
        <taxon>Aspergillus subgen. Circumdati</taxon>
    </lineage>
</organism>
<dbReference type="SUPFAM" id="SSF48264">
    <property type="entry name" value="Cytochrome P450"/>
    <property type="match status" value="1"/>
</dbReference>
<dbReference type="Pfam" id="PF00004">
    <property type="entry name" value="AAA"/>
    <property type="match status" value="1"/>
</dbReference>
<keyword evidence="3 8" id="KW-0349">Heme</keyword>
<proteinExistence type="inferred from homology"/>
<dbReference type="InterPro" id="IPR047146">
    <property type="entry name" value="Cyt_P450_E_CYP52_fungi"/>
</dbReference>
<dbReference type="InterPro" id="IPR017972">
    <property type="entry name" value="Cyt_P450_CS"/>
</dbReference>
<dbReference type="GO" id="GO:0016712">
    <property type="term" value="F:oxidoreductase activity, acting on paired donors, with incorporation or reduction of molecular oxygen, reduced flavin or flavoprotein as one donor, and incorporation of one atom of oxygen"/>
    <property type="evidence" value="ECO:0007669"/>
    <property type="project" value="InterPro"/>
</dbReference>
<comment type="similarity">
    <text evidence="2">Belongs to the cytochrome P450 family.</text>
</comment>
<dbReference type="InterPro" id="IPR002402">
    <property type="entry name" value="Cyt_P450_E_grp-II"/>
</dbReference>
<dbReference type="PRINTS" id="PR00464">
    <property type="entry name" value="EP450II"/>
</dbReference>
<accession>A0AAD4CLQ6</accession>
<keyword evidence="4 8" id="KW-0479">Metal-binding</keyword>
<dbReference type="Pfam" id="PF00067">
    <property type="entry name" value="p450"/>
    <property type="match status" value="1"/>
</dbReference>
<evidence type="ECO:0000256" key="1">
    <source>
        <dbReference type="ARBA" id="ARBA00001971"/>
    </source>
</evidence>
<dbReference type="PANTHER" id="PTHR24287:SF17">
    <property type="entry name" value="P450, PUTATIVE (EUROFUNG)-RELATED"/>
    <property type="match status" value="1"/>
</dbReference>
<dbReference type="PRINTS" id="PR00385">
    <property type="entry name" value="P450"/>
</dbReference>
<comment type="cofactor">
    <cofactor evidence="1 8">
        <name>heme</name>
        <dbReference type="ChEBI" id="CHEBI:30413"/>
    </cofactor>
</comment>
<keyword evidence="11" id="KW-1185">Reference proteome</keyword>
<reference evidence="10" key="1">
    <citation type="journal article" date="2019" name="Beilstein J. Org. Chem.">
        <title>Nanangenines: drimane sesquiterpenoids as the dominant metabolite cohort of a novel Australian fungus, Aspergillus nanangensis.</title>
        <authorList>
            <person name="Lacey H.J."/>
            <person name="Gilchrist C.L.M."/>
            <person name="Crombie A."/>
            <person name="Kalaitzis J.A."/>
            <person name="Vuong D."/>
            <person name="Rutledge P.J."/>
            <person name="Turner P."/>
            <person name="Pitt J.I."/>
            <person name="Lacey E."/>
            <person name="Chooi Y.H."/>
            <person name="Piggott A.M."/>
        </authorList>
    </citation>
    <scope>NUCLEOTIDE SEQUENCE</scope>
    <source>
        <strain evidence="10">MST-FP2251</strain>
    </source>
</reference>
<dbReference type="CDD" id="cd11063">
    <property type="entry name" value="CYP52"/>
    <property type="match status" value="1"/>
</dbReference>
<dbReference type="GO" id="GO:0016887">
    <property type="term" value="F:ATP hydrolysis activity"/>
    <property type="evidence" value="ECO:0007669"/>
    <property type="project" value="InterPro"/>
</dbReference>
<evidence type="ECO:0000259" key="9">
    <source>
        <dbReference type="Pfam" id="PF00004"/>
    </source>
</evidence>
<dbReference type="SUPFAM" id="SSF52540">
    <property type="entry name" value="P-loop containing nucleoside triphosphate hydrolases"/>
    <property type="match status" value="1"/>
</dbReference>
<evidence type="ECO:0000313" key="11">
    <source>
        <dbReference type="Proteomes" id="UP001194746"/>
    </source>
</evidence>
<dbReference type="InterPro" id="IPR001128">
    <property type="entry name" value="Cyt_P450"/>
</dbReference>
<dbReference type="Gene3D" id="1.10.630.10">
    <property type="entry name" value="Cytochrome P450"/>
    <property type="match status" value="1"/>
</dbReference>
<evidence type="ECO:0000256" key="8">
    <source>
        <dbReference type="PIRSR" id="PIRSR602402-1"/>
    </source>
</evidence>
<comment type="caution">
    <text evidence="10">The sequence shown here is derived from an EMBL/GenBank/DDBJ whole genome shotgun (WGS) entry which is preliminary data.</text>
</comment>
<feature type="domain" description="ATPase AAA-type core" evidence="9">
    <location>
        <begin position="616"/>
        <end position="690"/>
    </location>
</feature>
<dbReference type="AlphaFoldDB" id="A0AAD4CLQ6"/>
<protein>
    <recommendedName>
        <fullName evidence="9">ATPase AAA-type core domain-containing protein</fullName>
    </recommendedName>
</protein>
<keyword evidence="6 8" id="KW-0408">Iron</keyword>
<reference evidence="10" key="2">
    <citation type="submission" date="2020-02" db="EMBL/GenBank/DDBJ databases">
        <authorList>
            <person name="Gilchrist C.L.M."/>
            <person name="Chooi Y.-H."/>
        </authorList>
    </citation>
    <scope>NUCLEOTIDE SEQUENCE</scope>
    <source>
        <strain evidence="10">MST-FP2251</strain>
    </source>
</reference>
<dbReference type="InterPro" id="IPR027417">
    <property type="entry name" value="P-loop_NTPase"/>
</dbReference>
<keyword evidence="7" id="KW-0503">Monooxygenase</keyword>
<evidence type="ECO:0000256" key="7">
    <source>
        <dbReference type="ARBA" id="ARBA00023033"/>
    </source>
</evidence>
<evidence type="ECO:0000256" key="5">
    <source>
        <dbReference type="ARBA" id="ARBA00023002"/>
    </source>
</evidence>
<dbReference type="GO" id="GO:0020037">
    <property type="term" value="F:heme binding"/>
    <property type="evidence" value="ECO:0007669"/>
    <property type="project" value="InterPro"/>
</dbReference>
<sequence length="712" mass="80636">MQYANYLVFLGVLGVTVSLVIHRAHRLIQNHVAQNRCIIRHGCQPAAKIPSTGIFRSLRRTLSNIRTAQQHRVLETIHGNFQRFGNTLTDRRLGRSVIITCEPENVKAIVSQQFQDFTVGHRVHAQGPLLGHGIFTSDGDRWARSRALLRPNFTRAQVSDLALFEEKIQDLFALIPDNGATVDLQELFFSYTLDSATEFLFGHSLHTLRRRSATDGDSASEVAIAFNYAMEAITTRSRLGSLRVFYFDRKATQSFKICHMFAENLIDHAVQRRDANPDAGKDQQKYRVIDELVRQTNDRRQMRDELINALIAGRDTTAGLLSNLFFLLAKHQEVWTKLRDEVNSTLGRRLPTYEDLRQMKYLRHCLNETLRLYPVVPINSRRAENDTCLPVGGGPDALSPVFVPKGTMVLYSVYSMHRRDDVYGPNASKFWPERWDSIRPKWSYLPFNGGPRICLGQQYALAEAGYVTVRLAQRFCKLESRDPEQWQESLSLTLRSRNGTKNDRNLQGIKTLTPFELSKQALAIDRKLSQHHQIGSRTVPNKYTGQRKGVDLPLQDRNYITILLFIKLLEPSHESLVGTVLPGFVTFFLSNIHPSSKVLACDVNHHPRLGKGLVRLFSGPRGVVGKTLTAEAIAEIAHCPLYVLSSGSLGDSSRKVQERLDRVLELTEAWKAIFLLDVVDVFLVKRNNENLSRNAITSVFSGNSNTTRGSCY</sequence>